<keyword evidence="3" id="KW-1185">Reference proteome</keyword>
<dbReference type="Proteomes" id="UP001152622">
    <property type="component" value="Chromosome 10"/>
</dbReference>
<dbReference type="EMBL" id="JAINUF010000010">
    <property type="protein sequence ID" value="KAJ8348718.1"/>
    <property type="molecule type" value="Genomic_DNA"/>
</dbReference>
<feature type="region of interest" description="Disordered" evidence="1">
    <location>
        <begin position="1"/>
        <end position="45"/>
    </location>
</feature>
<evidence type="ECO:0000313" key="3">
    <source>
        <dbReference type="Proteomes" id="UP001152622"/>
    </source>
</evidence>
<comment type="caution">
    <text evidence="2">The sequence shown here is derived from an EMBL/GenBank/DDBJ whole genome shotgun (WGS) entry which is preliminary data.</text>
</comment>
<dbReference type="AlphaFoldDB" id="A0A9Q1INR8"/>
<protein>
    <submittedName>
        <fullName evidence="2">Uncharacterized protein</fullName>
    </submittedName>
</protein>
<accession>A0A9Q1INR8</accession>
<feature type="region of interest" description="Disordered" evidence="1">
    <location>
        <begin position="74"/>
        <end position="109"/>
    </location>
</feature>
<name>A0A9Q1INR8_SYNKA</name>
<sequence length="109" mass="11773">MRSVHLYPPTGAHVRPHGPGARAQSKVGRGHAADSRGPRRAPKRPAHFLSYIQSPCRLPAHLPFRQQVNIHYRRSPAPAGAQRALLTASKDSGASPPLAPPPPVRSEHP</sequence>
<gene>
    <name evidence="2" type="ORF">SKAU_G00273070</name>
</gene>
<proteinExistence type="predicted"/>
<organism evidence="2 3">
    <name type="scientific">Synaphobranchus kaupii</name>
    <name type="common">Kaup's arrowtooth eel</name>
    <dbReference type="NCBI Taxonomy" id="118154"/>
    <lineage>
        <taxon>Eukaryota</taxon>
        <taxon>Metazoa</taxon>
        <taxon>Chordata</taxon>
        <taxon>Craniata</taxon>
        <taxon>Vertebrata</taxon>
        <taxon>Euteleostomi</taxon>
        <taxon>Actinopterygii</taxon>
        <taxon>Neopterygii</taxon>
        <taxon>Teleostei</taxon>
        <taxon>Anguilliformes</taxon>
        <taxon>Synaphobranchidae</taxon>
        <taxon>Synaphobranchus</taxon>
    </lineage>
</organism>
<evidence type="ECO:0000313" key="2">
    <source>
        <dbReference type="EMBL" id="KAJ8348718.1"/>
    </source>
</evidence>
<feature type="compositionally biased region" description="Pro residues" evidence="1">
    <location>
        <begin position="97"/>
        <end position="109"/>
    </location>
</feature>
<reference evidence="2" key="1">
    <citation type="journal article" date="2023" name="Science">
        <title>Genome structures resolve the early diversification of teleost fishes.</title>
        <authorList>
            <person name="Parey E."/>
            <person name="Louis A."/>
            <person name="Montfort J."/>
            <person name="Bouchez O."/>
            <person name="Roques C."/>
            <person name="Iampietro C."/>
            <person name="Lluch J."/>
            <person name="Castinel A."/>
            <person name="Donnadieu C."/>
            <person name="Desvignes T."/>
            <person name="Floi Bucao C."/>
            <person name="Jouanno E."/>
            <person name="Wen M."/>
            <person name="Mejri S."/>
            <person name="Dirks R."/>
            <person name="Jansen H."/>
            <person name="Henkel C."/>
            <person name="Chen W.J."/>
            <person name="Zahm M."/>
            <person name="Cabau C."/>
            <person name="Klopp C."/>
            <person name="Thompson A.W."/>
            <person name="Robinson-Rechavi M."/>
            <person name="Braasch I."/>
            <person name="Lecointre G."/>
            <person name="Bobe J."/>
            <person name="Postlethwait J.H."/>
            <person name="Berthelot C."/>
            <person name="Roest Crollius H."/>
            <person name="Guiguen Y."/>
        </authorList>
    </citation>
    <scope>NUCLEOTIDE SEQUENCE</scope>
    <source>
        <strain evidence="2">WJC10195</strain>
    </source>
</reference>
<evidence type="ECO:0000256" key="1">
    <source>
        <dbReference type="SAM" id="MobiDB-lite"/>
    </source>
</evidence>